<gene>
    <name evidence="1" type="ORF">FHX46_000293</name>
</gene>
<proteinExistence type="predicted"/>
<dbReference type="RefSeq" id="WP_167109940.1">
    <property type="nucleotide sequence ID" value="NZ_JAANOU010000001.1"/>
</dbReference>
<dbReference type="EMBL" id="JAANOU010000001">
    <property type="protein sequence ID" value="NIH77763.1"/>
    <property type="molecule type" value="Genomic_DNA"/>
</dbReference>
<dbReference type="Proteomes" id="UP000754495">
    <property type="component" value="Unassembled WGS sequence"/>
</dbReference>
<accession>A0ABX0SL96</accession>
<evidence type="ECO:0000313" key="1">
    <source>
        <dbReference type="EMBL" id="NIH77763.1"/>
    </source>
</evidence>
<name>A0ABX0SL96_9PSEU</name>
<protein>
    <submittedName>
        <fullName evidence="1">Uncharacterized protein</fullName>
    </submittedName>
</protein>
<organism evidence="1 2">
    <name type="scientific">Amycolatopsis viridis</name>
    <dbReference type="NCBI Taxonomy" id="185678"/>
    <lineage>
        <taxon>Bacteria</taxon>
        <taxon>Bacillati</taxon>
        <taxon>Actinomycetota</taxon>
        <taxon>Actinomycetes</taxon>
        <taxon>Pseudonocardiales</taxon>
        <taxon>Pseudonocardiaceae</taxon>
        <taxon>Amycolatopsis</taxon>
    </lineage>
</organism>
<evidence type="ECO:0000313" key="2">
    <source>
        <dbReference type="Proteomes" id="UP000754495"/>
    </source>
</evidence>
<sequence>MTASRGQLPEELAGRLLTYTNYKWLDVAISATGRNSGLVAAGAGCRPGLRRIRSAKDTGPLVYDERRWAAELASPSSPLGLPSGDALFEITLDQWVDGVVADGVRAVLTPSKFVASADWPTLRALVEAANEVTSPRAITLVATDAAMLDPERLGTFVDVVSRSVKPLAFVFATKRRPLGSAGRVAGLRTLLAAVPGSLLLATEVLAALDGLTHGAAAAAIGLTGGLRRPARPDDVTGGGFSNGALPGLFLRELCEHRSPMTYADWYANSPSPRCDRCGGRALDSFAGTDQDRRAILRHNVHTWLAMWDELHPLRREEQQQALAEELRTAFTRHARLRLGNVRLEVDPLLRQLVELDDPEQRSATRAGSWR</sequence>
<reference evidence="1 2" key="1">
    <citation type="submission" date="2020-03" db="EMBL/GenBank/DDBJ databases">
        <title>Sequencing the genomes of 1000 actinobacteria strains.</title>
        <authorList>
            <person name="Klenk H.-P."/>
        </authorList>
    </citation>
    <scope>NUCLEOTIDE SEQUENCE [LARGE SCALE GENOMIC DNA]</scope>
    <source>
        <strain evidence="1 2">DSM 45668</strain>
    </source>
</reference>
<comment type="caution">
    <text evidence="1">The sequence shown here is derived from an EMBL/GenBank/DDBJ whole genome shotgun (WGS) entry which is preliminary data.</text>
</comment>
<keyword evidence="2" id="KW-1185">Reference proteome</keyword>